<proteinExistence type="inferred from homology"/>
<keyword evidence="7 9" id="KW-0175">Coiled coil</keyword>
<accession>A0A9W4UBS3</accession>
<feature type="compositionally biased region" description="Basic residues" evidence="10">
    <location>
        <begin position="25"/>
        <end position="38"/>
    </location>
</feature>
<dbReference type="EMBL" id="CAOQHR010000004">
    <property type="protein sequence ID" value="CAI6333115.1"/>
    <property type="molecule type" value="Genomic_DNA"/>
</dbReference>
<dbReference type="PANTHER" id="PTHR33911:SF1">
    <property type="entry name" value="RRNA-PROCESSING PROTEIN EFG1"/>
    <property type="match status" value="1"/>
</dbReference>
<dbReference type="AlphaFoldDB" id="A0A9W4UBS3"/>
<gene>
    <name evidence="11" type="ORF">PDIGIT_LOCUS6151</name>
</gene>
<feature type="compositionally biased region" description="Acidic residues" evidence="10">
    <location>
        <begin position="275"/>
        <end position="290"/>
    </location>
</feature>
<dbReference type="Pfam" id="PF10153">
    <property type="entry name" value="Efg1"/>
    <property type="match status" value="1"/>
</dbReference>
<evidence type="ECO:0000256" key="7">
    <source>
        <dbReference type="ARBA" id="ARBA00023054"/>
    </source>
</evidence>
<evidence type="ECO:0000256" key="2">
    <source>
        <dbReference type="ARBA" id="ARBA00004604"/>
    </source>
</evidence>
<evidence type="ECO:0000256" key="10">
    <source>
        <dbReference type="SAM" id="MobiDB-lite"/>
    </source>
</evidence>
<dbReference type="GO" id="GO:0030688">
    <property type="term" value="C:preribosome, small subunit precursor"/>
    <property type="evidence" value="ECO:0007669"/>
    <property type="project" value="TreeGrafter"/>
</dbReference>
<evidence type="ECO:0000256" key="6">
    <source>
        <dbReference type="ARBA" id="ARBA00022552"/>
    </source>
</evidence>
<feature type="compositionally biased region" description="Basic and acidic residues" evidence="10">
    <location>
        <begin position="243"/>
        <end position="263"/>
    </location>
</feature>
<sequence length="290" mass="33157">MGPTNKRNHSETAGGEGGGTTDARKFKRPRTLNRKGVLKKQDHDEPKVDSTRVLRNRIRDLKRLLSHIDNDADNKMPANIRIERERELETCEHELAEKQQQQRETDFRNKIIGRYHHIRFFERQKATRAVKRIQKQHAALADDDHAEKAKLRQTLHNAEVDLNYTIYCPLLKNYVSLYPRTDKKPTPATKATPATVFPDGPKGDIEMWKAVENAMENNALEALRNSREGVTIPGPKHPVPEANKTKKDHLREKKEKQKEEKQDGSAVSPTNGGGDNEEEDDEDSDGGFFE</sequence>
<comment type="similarity">
    <text evidence="3">Belongs to the EFG1 family.</text>
</comment>
<feature type="compositionally biased region" description="Basic and acidic residues" evidence="10">
    <location>
        <begin position="39"/>
        <end position="50"/>
    </location>
</feature>
<evidence type="ECO:0000256" key="3">
    <source>
        <dbReference type="ARBA" id="ARBA00006916"/>
    </source>
</evidence>
<evidence type="ECO:0000313" key="11">
    <source>
        <dbReference type="EMBL" id="CAI6333115.1"/>
    </source>
</evidence>
<feature type="coiled-coil region" evidence="9">
    <location>
        <begin position="81"/>
        <end position="143"/>
    </location>
</feature>
<dbReference type="GO" id="GO:0000462">
    <property type="term" value="P:maturation of SSU-rRNA from tricistronic rRNA transcript (SSU-rRNA, 5.8S rRNA, LSU-rRNA)"/>
    <property type="evidence" value="ECO:0007669"/>
    <property type="project" value="TreeGrafter"/>
</dbReference>
<keyword evidence="6" id="KW-0698">rRNA processing</keyword>
<reference evidence="11" key="1">
    <citation type="submission" date="2023-01" db="EMBL/GenBank/DDBJ databases">
        <authorList>
            <person name="Van Ghelder C."/>
            <person name="Rancurel C."/>
        </authorList>
    </citation>
    <scope>NUCLEOTIDE SEQUENCE</scope>
    <source>
        <strain evidence="11">CNCM I-4278</strain>
    </source>
</reference>
<name>A0A9W4UBS3_9PLEO</name>
<evidence type="ECO:0000256" key="1">
    <source>
        <dbReference type="ARBA" id="ARBA00002773"/>
    </source>
</evidence>
<evidence type="ECO:0000256" key="8">
    <source>
        <dbReference type="ARBA" id="ARBA00023242"/>
    </source>
</evidence>
<evidence type="ECO:0000256" key="5">
    <source>
        <dbReference type="ARBA" id="ARBA00019827"/>
    </source>
</evidence>
<comment type="caution">
    <text evidence="11">The sequence shown here is derived from an EMBL/GenBank/DDBJ whole genome shotgun (WGS) entry which is preliminary data.</text>
</comment>
<keyword evidence="8" id="KW-0539">Nucleus</keyword>
<comment type="subcellular location">
    <subcellularLocation>
        <location evidence="2">Nucleus</location>
        <location evidence="2">Nucleolus</location>
    </subcellularLocation>
</comment>
<dbReference type="InterPro" id="IPR019310">
    <property type="entry name" value="Efg1"/>
</dbReference>
<dbReference type="OrthoDB" id="47732at2759"/>
<feature type="region of interest" description="Disordered" evidence="10">
    <location>
        <begin position="1"/>
        <end position="50"/>
    </location>
</feature>
<keyword evidence="12" id="KW-1185">Reference proteome</keyword>
<comment type="function">
    <text evidence="1">Involved in rRNA processing.</text>
</comment>
<protein>
    <recommendedName>
        <fullName evidence="4">rRNA-processing protein EFG1</fullName>
    </recommendedName>
    <alternativeName>
        <fullName evidence="5">rRNA-processing protein efg1</fullName>
    </alternativeName>
</protein>
<evidence type="ECO:0000256" key="9">
    <source>
        <dbReference type="SAM" id="Coils"/>
    </source>
</evidence>
<dbReference type="PANTHER" id="PTHR33911">
    <property type="entry name" value="RRNA-PROCESSING PROTEIN EFG1"/>
    <property type="match status" value="1"/>
</dbReference>
<evidence type="ECO:0000313" key="12">
    <source>
        <dbReference type="Proteomes" id="UP001152607"/>
    </source>
</evidence>
<organism evidence="11 12">
    <name type="scientific">Periconia digitata</name>
    <dbReference type="NCBI Taxonomy" id="1303443"/>
    <lineage>
        <taxon>Eukaryota</taxon>
        <taxon>Fungi</taxon>
        <taxon>Dikarya</taxon>
        <taxon>Ascomycota</taxon>
        <taxon>Pezizomycotina</taxon>
        <taxon>Dothideomycetes</taxon>
        <taxon>Pleosporomycetidae</taxon>
        <taxon>Pleosporales</taxon>
        <taxon>Massarineae</taxon>
        <taxon>Periconiaceae</taxon>
        <taxon>Periconia</taxon>
    </lineage>
</organism>
<evidence type="ECO:0000256" key="4">
    <source>
        <dbReference type="ARBA" id="ARBA00018689"/>
    </source>
</evidence>
<feature type="region of interest" description="Disordered" evidence="10">
    <location>
        <begin position="229"/>
        <end position="290"/>
    </location>
</feature>
<dbReference type="GO" id="GO:0005730">
    <property type="term" value="C:nucleolus"/>
    <property type="evidence" value="ECO:0007669"/>
    <property type="project" value="UniProtKB-SubCell"/>
</dbReference>
<dbReference type="Proteomes" id="UP001152607">
    <property type="component" value="Unassembled WGS sequence"/>
</dbReference>
<dbReference type="InterPro" id="IPR050786">
    <property type="entry name" value="EFG1_rRNA-proc"/>
</dbReference>